<dbReference type="InterPro" id="IPR036390">
    <property type="entry name" value="WH_DNA-bd_sf"/>
</dbReference>
<accession>A0A6L5GTI6</accession>
<name>A0A6L5GTI6_9FIRM</name>
<sequence>MQLTERQKRIAEIVKKEQPITGEKIARKLQVTRSALRGDLAVLLSGQILSARRHLGYYYVGGGEDPVQEKLASLCIRDYMSEPIVVRADSDVDSAIYRLFTEDIGTLFVGTPEDVIGVVSRKDLIKSAMGRDDLSKMPISMVMTPRTKIVYAGPEDTVLSAAEKLLHYEVDCLPIGTVHTDDGEERFSVVGRLSKTNIVKIFVALGEKRAANRKKTE</sequence>
<dbReference type="SMART" id="SM00116">
    <property type="entry name" value="CBS"/>
    <property type="match status" value="2"/>
</dbReference>
<dbReference type="EMBL" id="VOGB01000005">
    <property type="protein sequence ID" value="MQM73412.1"/>
    <property type="molecule type" value="Genomic_DNA"/>
</dbReference>
<dbReference type="AlphaFoldDB" id="A0A6L5GTI6"/>
<evidence type="ECO:0000313" key="3">
    <source>
        <dbReference type="EMBL" id="MQM73412.1"/>
    </source>
</evidence>
<reference evidence="3" key="1">
    <citation type="journal article" date="2020" name="Appl. Environ. Microbiol.">
        <title>Medium-Chain Fatty Acid Synthesis by 'Candidatus Weimeria bifida' gen. nov., sp. nov., and 'Candidatus Pseudoramibacter fermentans' sp. nov.</title>
        <authorList>
            <person name="Scarborough M.J."/>
            <person name="Myers K.S."/>
            <person name="Donohue T.J."/>
            <person name="Noguera D.R."/>
        </authorList>
    </citation>
    <scope>NUCLEOTIDE SEQUENCE</scope>
    <source>
        <strain evidence="3">EUB1.1</strain>
    </source>
</reference>
<gene>
    <name evidence="3" type="ORF">FRC53_08390</name>
</gene>
<dbReference type="InterPro" id="IPR000644">
    <property type="entry name" value="CBS_dom"/>
</dbReference>
<proteinExistence type="predicted"/>
<feature type="domain" description="CBS" evidence="2">
    <location>
        <begin position="148"/>
        <end position="203"/>
    </location>
</feature>
<evidence type="ECO:0000259" key="2">
    <source>
        <dbReference type="SMART" id="SM00116"/>
    </source>
</evidence>
<keyword evidence="1" id="KW-0129">CBS domain</keyword>
<keyword evidence="4" id="KW-1185">Reference proteome</keyword>
<dbReference type="InterPro" id="IPR046342">
    <property type="entry name" value="CBS_dom_sf"/>
</dbReference>
<dbReference type="InterPro" id="IPR036388">
    <property type="entry name" value="WH-like_DNA-bd_sf"/>
</dbReference>
<dbReference type="Gene3D" id="3.10.580.10">
    <property type="entry name" value="CBS-domain"/>
    <property type="match status" value="1"/>
</dbReference>
<dbReference type="InterPro" id="IPR051257">
    <property type="entry name" value="Diverse_CBS-Domain"/>
</dbReference>
<dbReference type="PANTHER" id="PTHR43080">
    <property type="entry name" value="CBS DOMAIN-CONTAINING PROTEIN CBSX3, MITOCHONDRIAL"/>
    <property type="match status" value="1"/>
</dbReference>
<protein>
    <submittedName>
        <fullName evidence="3">Helix-turn-helix transcriptional regulator</fullName>
    </submittedName>
</protein>
<dbReference type="Gene3D" id="1.10.10.10">
    <property type="entry name" value="Winged helix-like DNA-binding domain superfamily/Winged helix DNA-binding domain"/>
    <property type="match status" value="1"/>
</dbReference>
<dbReference type="InterPro" id="IPR013196">
    <property type="entry name" value="HTH_11"/>
</dbReference>
<dbReference type="SUPFAM" id="SSF46785">
    <property type="entry name" value="Winged helix' DNA-binding domain"/>
    <property type="match status" value="1"/>
</dbReference>
<dbReference type="Pfam" id="PF00571">
    <property type="entry name" value="CBS"/>
    <property type="match status" value="2"/>
</dbReference>
<evidence type="ECO:0000313" key="4">
    <source>
        <dbReference type="Proteomes" id="UP000473648"/>
    </source>
</evidence>
<comment type="caution">
    <text evidence="3">The sequence shown here is derived from an EMBL/GenBank/DDBJ whole genome shotgun (WGS) entry which is preliminary data.</text>
</comment>
<dbReference type="SUPFAM" id="SSF54631">
    <property type="entry name" value="CBS-domain pair"/>
    <property type="match status" value="1"/>
</dbReference>
<dbReference type="PANTHER" id="PTHR43080:SF2">
    <property type="entry name" value="CBS DOMAIN-CONTAINING PROTEIN"/>
    <property type="match status" value="1"/>
</dbReference>
<evidence type="ECO:0000256" key="1">
    <source>
        <dbReference type="ARBA" id="ARBA00023122"/>
    </source>
</evidence>
<dbReference type="Proteomes" id="UP000473648">
    <property type="component" value="Unassembled WGS sequence"/>
</dbReference>
<feature type="domain" description="CBS" evidence="2">
    <location>
        <begin position="82"/>
        <end position="129"/>
    </location>
</feature>
<dbReference type="Pfam" id="PF08279">
    <property type="entry name" value="HTH_11"/>
    <property type="match status" value="1"/>
</dbReference>
<organism evidence="3 4">
    <name type="scientific">Candidatus Pseudoramibacter fermentans</name>
    <dbReference type="NCBI Taxonomy" id="2594427"/>
    <lineage>
        <taxon>Bacteria</taxon>
        <taxon>Bacillati</taxon>
        <taxon>Bacillota</taxon>
        <taxon>Clostridia</taxon>
        <taxon>Eubacteriales</taxon>
        <taxon>Eubacteriaceae</taxon>
        <taxon>Pseudoramibacter</taxon>
    </lineage>
</organism>